<evidence type="ECO:0000313" key="2">
    <source>
        <dbReference type="EMBL" id="NNH24396.1"/>
    </source>
</evidence>
<dbReference type="RefSeq" id="WP_171204148.1">
    <property type="nucleotide sequence ID" value="NZ_BAAANP010000016.1"/>
</dbReference>
<feature type="domain" description="VOC" evidence="1">
    <location>
        <begin position="2"/>
        <end position="126"/>
    </location>
</feature>
<dbReference type="PROSITE" id="PS51819">
    <property type="entry name" value="VOC"/>
    <property type="match status" value="1"/>
</dbReference>
<gene>
    <name evidence="2" type="ORF">HLB09_15135</name>
</gene>
<proteinExistence type="predicted"/>
<dbReference type="Pfam" id="PF22677">
    <property type="entry name" value="Ble-like_N"/>
    <property type="match status" value="1"/>
</dbReference>
<dbReference type="Gene3D" id="3.10.180.10">
    <property type="entry name" value="2,3-Dihydroxybiphenyl 1,2-Dioxygenase, domain 1"/>
    <property type="match status" value="1"/>
</dbReference>
<accession>A0A849BYA1</accession>
<dbReference type="InterPro" id="IPR037523">
    <property type="entry name" value="VOC_core"/>
</dbReference>
<dbReference type="EMBL" id="JABEMA010000342">
    <property type="protein sequence ID" value="NNH24396.1"/>
    <property type="molecule type" value="Genomic_DNA"/>
</dbReference>
<dbReference type="SUPFAM" id="SSF54593">
    <property type="entry name" value="Glyoxalase/Bleomycin resistance protein/Dihydroxybiphenyl dioxygenase"/>
    <property type="match status" value="1"/>
</dbReference>
<evidence type="ECO:0000259" key="1">
    <source>
        <dbReference type="PROSITE" id="PS51819"/>
    </source>
</evidence>
<evidence type="ECO:0000313" key="3">
    <source>
        <dbReference type="Proteomes" id="UP000555552"/>
    </source>
</evidence>
<dbReference type="PANTHER" id="PTHR36503:SF2">
    <property type="entry name" value="BLR2408 PROTEIN"/>
    <property type="match status" value="1"/>
</dbReference>
<reference evidence="2 3" key="1">
    <citation type="submission" date="2020-05" db="EMBL/GenBank/DDBJ databases">
        <title>MicrobeNet Type strains.</title>
        <authorList>
            <person name="Nicholson A.C."/>
        </authorList>
    </citation>
    <scope>NUCLEOTIDE SEQUENCE [LARGE SCALE GENOMIC DNA]</scope>
    <source>
        <strain evidence="2 3">JCM 14547</strain>
    </source>
</reference>
<dbReference type="AlphaFoldDB" id="A0A849BYA1"/>
<protein>
    <recommendedName>
        <fullName evidence="1">VOC domain-containing protein</fullName>
    </recommendedName>
</protein>
<dbReference type="PANTHER" id="PTHR36503">
    <property type="entry name" value="BLR2520 PROTEIN"/>
    <property type="match status" value="1"/>
</dbReference>
<sequence length="137" mass="14271">MAVVFVNLPVEDVGRSVDFFTTLGLPVDPLPEDGASATLVVGAEVVVLLLQRERFAALAPGPVASPGDPREVVVCLPASSREGVDDLVARAETAGGARPEPVQDDGSVYRRTFLDPDGHAWGVLWMEPDGGAPPAEG</sequence>
<dbReference type="Proteomes" id="UP000555552">
    <property type="component" value="Unassembled WGS sequence"/>
</dbReference>
<dbReference type="InterPro" id="IPR053863">
    <property type="entry name" value="Glyoxy/Ble-like_N"/>
</dbReference>
<comment type="caution">
    <text evidence="2">The sequence shown here is derived from an EMBL/GenBank/DDBJ whole genome shotgun (WGS) entry which is preliminary data.</text>
</comment>
<organism evidence="2 3">
    <name type="scientific">Pseudokineococcus marinus</name>
    <dbReference type="NCBI Taxonomy" id="351215"/>
    <lineage>
        <taxon>Bacteria</taxon>
        <taxon>Bacillati</taxon>
        <taxon>Actinomycetota</taxon>
        <taxon>Actinomycetes</taxon>
        <taxon>Kineosporiales</taxon>
        <taxon>Kineosporiaceae</taxon>
        <taxon>Pseudokineococcus</taxon>
    </lineage>
</organism>
<name>A0A849BYA1_9ACTN</name>
<keyword evidence="3" id="KW-1185">Reference proteome</keyword>
<dbReference type="InterPro" id="IPR029068">
    <property type="entry name" value="Glyas_Bleomycin-R_OHBP_Dase"/>
</dbReference>